<comment type="caution">
    <text evidence="1">The sequence shown here is derived from an EMBL/GenBank/DDBJ whole genome shotgun (WGS) entry which is preliminary data.</text>
</comment>
<protein>
    <submittedName>
        <fullName evidence="1">Uncharacterized protein</fullName>
    </submittedName>
</protein>
<accession>A0ACA9U2I2</accession>
<proteinExistence type="predicted"/>
<organism evidence="1 2">
    <name type="scientific">Clonostachys rosea f. rosea IK726</name>
    <dbReference type="NCBI Taxonomy" id="1349383"/>
    <lineage>
        <taxon>Eukaryota</taxon>
        <taxon>Fungi</taxon>
        <taxon>Dikarya</taxon>
        <taxon>Ascomycota</taxon>
        <taxon>Pezizomycotina</taxon>
        <taxon>Sordariomycetes</taxon>
        <taxon>Hypocreomycetidae</taxon>
        <taxon>Hypocreales</taxon>
        <taxon>Bionectriaceae</taxon>
        <taxon>Clonostachys</taxon>
    </lineage>
</organism>
<dbReference type="Proteomes" id="UP000836387">
    <property type="component" value="Unassembled WGS sequence"/>
</dbReference>
<sequence length="414" mass="47553">MSSRIQHSEGTASSSAEERAGMKRKVPRESRTRSPSPKRACDSSAKVGTGEPDGAESSGACSEKDLLQEDDQEDSESDTTPKWPIPDENERARMYDEWHLRLHRPDSIFREVWNPLTTRVWLLAHENFPSSYLWKDLSKENQAEIEVWASHAQEWMESSERLRAQCFFEAWIFRLLYDHLFSPECQDKWSCEMWKMYGQQQYALRGYLDGPDSEEGMDSFFNVRFHNWRSMTAEMTLHATGRRWHTEPSRLKNILVNRLGPLISDPPQPFPNNLDKHLYGIVHFAIELDLLMIYSSLWLKLEMKVPNMSMIKDFAYDHKDMATYGRFYDSSKAAKSISQTVDFISQPSFAIFGGTRTSTESKDLWKAAPSFGNEFNKEFQSPSLVQLAINGGEDQGSALVTPTLQDTDVKSVEG</sequence>
<keyword evidence="2" id="KW-1185">Reference proteome</keyword>
<name>A0ACA9U2I2_BIOOC</name>
<dbReference type="EMBL" id="CADEHS020000012">
    <property type="protein sequence ID" value="CAG9947480.1"/>
    <property type="molecule type" value="Genomic_DNA"/>
</dbReference>
<evidence type="ECO:0000313" key="1">
    <source>
        <dbReference type="EMBL" id="CAG9947480.1"/>
    </source>
</evidence>
<reference evidence="1" key="1">
    <citation type="submission" date="2020-04" db="EMBL/GenBank/DDBJ databases">
        <authorList>
            <person name="Broberg M."/>
        </authorList>
    </citation>
    <scope>NUCLEOTIDE SEQUENCE</scope>
</reference>
<reference evidence="1" key="2">
    <citation type="submission" date="2021-10" db="EMBL/GenBank/DDBJ databases">
        <authorList>
            <person name="Piombo E."/>
        </authorList>
    </citation>
    <scope>NUCLEOTIDE SEQUENCE</scope>
</reference>
<gene>
    <name evidence="1" type="ORF">CRV2_00012652</name>
</gene>
<evidence type="ECO:0000313" key="2">
    <source>
        <dbReference type="Proteomes" id="UP000836387"/>
    </source>
</evidence>